<keyword evidence="11" id="KW-1185">Reference proteome</keyword>
<protein>
    <submittedName>
        <fullName evidence="10">Uncharacterized protein</fullName>
    </submittedName>
</protein>
<dbReference type="InterPro" id="IPR029034">
    <property type="entry name" value="Cystine-knot_cytokine"/>
</dbReference>
<evidence type="ECO:0000256" key="2">
    <source>
        <dbReference type="ARBA" id="ARBA00022525"/>
    </source>
</evidence>
<dbReference type="SMART" id="SM00216">
    <property type="entry name" value="VWD"/>
    <property type="match status" value="1"/>
</dbReference>
<dbReference type="Proteomes" id="UP000824540">
    <property type="component" value="Unassembled WGS sequence"/>
</dbReference>
<dbReference type="InterPro" id="IPR001007">
    <property type="entry name" value="VWF_dom"/>
</dbReference>
<dbReference type="Gene3D" id="2.10.90.10">
    <property type="entry name" value="Cystine-knot cytokines"/>
    <property type="match status" value="1"/>
</dbReference>
<evidence type="ECO:0000313" key="10">
    <source>
        <dbReference type="EMBL" id="KAG9335901.1"/>
    </source>
</evidence>
<evidence type="ECO:0000256" key="3">
    <source>
        <dbReference type="ARBA" id="ARBA00022737"/>
    </source>
</evidence>
<dbReference type="InterPro" id="IPR050780">
    <property type="entry name" value="Mucin_vWF_Thrombospondin_sf"/>
</dbReference>
<dbReference type="Pfam" id="PF00094">
    <property type="entry name" value="VWD"/>
    <property type="match status" value="1"/>
</dbReference>
<dbReference type="SMART" id="SM00214">
    <property type="entry name" value="VWC"/>
    <property type="match status" value="1"/>
</dbReference>
<evidence type="ECO:0000256" key="4">
    <source>
        <dbReference type="ARBA" id="ARBA00023157"/>
    </source>
</evidence>
<keyword evidence="3" id="KW-0677">Repeat</keyword>
<dbReference type="PROSITE" id="PS51233">
    <property type="entry name" value="VWFD"/>
    <property type="match status" value="1"/>
</dbReference>
<gene>
    <name evidence="10" type="ORF">JZ751_003558</name>
</gene>
<keyword evidence="4" id="KW-1015">Disulfide bond</keyword>
<evidence type="ECO:0000259" key="9">
    <source>
        <dbReference type="PROSITE" id="PS51233"/>
    </source>
</evidence>
<evidence type="ECO:0000256" key="1">
    <source>
        <dbReference type="ARBA" id="ARBA00004613"/>
    </source>
</evidence>
<dbReference type="PANTHER" id="PTHR11339:SF410">
    <property type="entry name" value="INTESTINAL MUCIN-LIKE PROTEIN"/>
    <property type="match status" value="1"/>
</dbReference>
<evidence type="ECO:0000313" key="11">
    <source>
        <dbReference type="Proteomes" id="UP000824540"/>
    </source>
</evidence>
<accession>A0A8T2NAV2</accession>
<dbReference type="InterPro" id="IPR006207">
    <property type="entry name" value="Cys_knot_C"/>
</dbReference>
<evidence type="ECO:0000256" key="6">
    <source>
        <dbReference type="PROSITE-ProRule" id="PRU00039"/>
    </source>
</evidence>
<dbReference type="SMART" id="SM00832">
    <property type="entry name" value="C8"/>
    <property type="match status" value="1"/>
</dbReference>
<comment type="subcellular location">
    <subcellularLocation>
        <location evidence="1">Secreted</location>
    </subcellularLocation>
</comment>
<dbReference type="PROSITE" id="PS01225">
    <property type="entry name" value="CTCK_2"/>
    <property type="match status" value="1"/>
</dbReference>
<proteinExistence type="predicted"/>
<feature type="domain" description="VWFC" evidence="8">
    <location>
        <begin position="372"/>
        <end position="438"/>
    </location>
</feature>
<dbReference type="SUPFAM" id="SSF57567">
    <property type="entry name" value="Serine protease inhibitors"/>
    <property type="match status" value="1"/>
</dbReference>
<evidence type="ECO:0000256" key="5">
    <source>
        <dbReference type="ARBA" id="ARBA00023180"/>
    </source>
</evidence>
<dbReference type="PANTHER" id="PTHR11339">
    <property type="entry name" value="EXTRACELLULAR MATRIX GLYCOPROTEIN RELATED"/>
    <property type="match status" value="1"/>
</dbReference>
<keyword evidence="2" id="KW-0964">Secreted</keyword>
<dbReference type="SMART" id="SM00041">
    <property type="entry name" value="CT"/>
    <property type="match status" value="1"/>
</dbReference>
<sequence>MSPGIITETKITCPALVKPDCPNGKMRKVKIDECCEAWECDCRCELYGDPHYISFDGTAFDFLENCTYILVKEIKPKHKFSVIVDNYLCLEEGSCVRGVQVKYGANTVTLSISLTEDRIVTTFNKQIVPQPYEDQGIQVRSNSRSVTVEIAAIRSYVSLSISSTLVINLAVSQFKGNTHGQCGVCGGAACVRRDGTEELNDCCGKTAYDWVYPDPLKPYCANKQKPCTPTPPPPTVTPTPCPPSHLCDLLTHEVFQECSRKVNLEVLMKNCRFDACMSRNESMSCSALETAAEACQDAGFCVEWRHLTNGICGMKCPKDLVYKECPTTNIEKYCQGGREVTETKQTQTAGCYCPDNKLRAGRYKDTCVLECTDCKGPHGEPKKIGETWEANCYICTCDNITRTEKCVPKPSPAPPTCKDNEMLVTFNGTDCCNMAVCGNSGNTGEQTCAPRMSRVNITVDGCKAEVEVPVCEGQCEARSRWNIAEVLSMEKECQCCQQRATKEQDITLKCEGGGSKSHRYKHITECECKTAMLQQSVPLNVTSISLSL</sequence>
<feature type="domain" description="CTCK" evidence="7">
    <location>
        <begin position="448"/>
        <end position="538"/>
    </location>
</feature>
<evidence type="ECO:0000259" key="8">
    <source>
        <dbReference type="PROSITE" id="PS50184"/>
    </source>
</evidence>
<reference evidence="10" key="1">
    <citation type="thesis" date="2021" institute="BYU ScholarsArchive" country="Provo, UT, USA">
        <title>Applications of and Algorithms for Genome Assembly and Genomic Analyses with an Emphasis on Marine Teleosts.</title>
        <authorList>
            <person name="Pickett B.D."/>
        </authorList>
    </citation>
    <scope>NUCLEOTIDE SEQUENCE</scope>
    <source>
        <strain evidence="10">HI-2016</strain>
    </source>
</reference>
<dbReference type="AlphaFoldDB" id="A0A8T2NAV2"/>
<comment type="caution">
    <text evidence="10">The sequence shown here is derived from an EMBL/GenBank/DDBJ whole genome shotgun (WGS) entry which is preliminary data.</text>
</comment>
<feature type="domain" description="VWFD" evidence="9">
    <location>
        <begin position="42"/>
        <end position="221"/>
    </location>
</feature>
<dbReference type="EMBL" id="JAFBMS010000107">
    <property type="protein sequence ID" value="KAG9335901.1"/>
    <property type="molecule type" value="Genomic_DNA"/>
</dbReference>
<dbReference type="Pfam" id="PF00007">
    <property type="entry name" value="Cys_knot"/>
    <property type="match status" value="1"/>
</dbReference>
<dbReference type="GO" id="GO:0005576">
    <property type="term" value="C:extracellular region"/>
    <property type="evidence" value="ECO:0007669"/>
    <property type="project" value="UniProtKB-SubCell"/>
</dbReference>
<dbReference type="InterPro" id="IPR036084">
    <property type="entry name" value="Ser_inhib-like_sf"/>
</dbReference>
<name>A0A8T2NAV2_9TELE</name>
<evidence type="ECO:0000259" key="7">
    <source>
        <dbReference type="PROSITE" id="PS01225"/>
    </source>
</evidence>
<dbReference type="InterPro" id="IPR001846">
    <property type="entry name" value="VWF_type-D"/>
</dbReference>
<dbReference type="Pfam" id="PF08742">
    <property type="entry name" value="C8"/>
    <property type="match status" value="1"/>
</dbReference>
<feature type="non-terminal residue" evidence="10">
    <location>
        <position position="548"/>
    </location>
</feature>
<comment type="caution">
    <text evidence="6">Lacks conserved residue(s) required for the propagation of feature annotation.</text>
</comment>
<organism evidence="10 11">
    <name type="scientific">Albula glossodonta</name>
    <name type="common">roundjaw bonefish</name>
    <dbReference type="NCBI Taxonomy" id="121402"/>
    <lineage>
        <taxon>Eukaryota</taxon>
        <taxon>Metazoa</taxon>
        <taxon>Chordata</taxon>
        <taxon>Craniata</taxon>
        <taxon>Vertebrata</taxon>
        <taxon>Euteleostomi</taxon>
        <taxon>Actinopterygii</taxon>
        <taxon>Neopterygii</taxon>
        <taxon>Teleostei</taxon>
        <taxon>Albuliformes</taxon>
        <taxon>Albulidae</taxon>
        <taxon>Albula</taxon>
    </lineage>
</organism>
<keyword evidence="5" id="KW-0325">Glycoprotein</keyword>
<dbReference type="PROSITE" id="PS50184">
    <property type="entry name" value="VWFC_2"/>
    <property type="match status" value="1"/>
</dbReference>
<dbReference type="InterPro" id="IPR014853">
    <property type="entry name" value="VWF/SSPO/ZAN-like_Cys-rich_dom"/>
</dbReference>
<dbReference type="OrthoDB" id="10071893at2759"/>
<dbReference type="InterPro" id="IPR006208">
    <property type="entry name" value="Glyco_hormone_CN"/>
</dbReference>